<organism evidence="1 2">
    <name type="scientific">Fervidibacillus halotolerans</name>
    <dbReference type="NCBI Taxonomy" id="2980027"/>
    <lineage>
        <taxon>Bacteria</taxon>
        <taxon>Bacillati</taxon>
        <taxon>Bacillota</taxon>
        <taxon>Bacilli</taxon>
        <taxon>Bacillales</taxon>
        <taxon>Bacillaceae</taxon>
        <taxon>Fervidibacillus</taxon>
    </lineage>
</organism>
<dbReference type="KEGG" id="fhl:OE105_03340"/>
<evidence type="ECO:0008006" key="3">
    <source>
        <dbReference type="Google" id="ProtNLM"/>
    </source>
</evidence>
<protein>
    <recommendedName>
        <fullName evidence="3">DJ-1/PfpI domain-containing protein</fullName>
    </recommendedName>
</protein>
<sequence length="49" mass="5735">MKKAMILFANGYEEIEALTVVDYLRRAEIPIDMVTITGKLHVYFRFNGR</sequence>
<dbReference type="Gene3D" id="3.40.50.880">
    <property type="match status" value="1"/>
</dbReference>
<dbReference type="SUPFAM" id="SSF52317">
    <property type="entry name" value="Class I glutamine amidotransferase-like"/>
    <property type="match status" value="1"/>
</dbReference>
<dbReference type="AlphaFoldDB" id="A0A9E8M1E1"/>
<accession>A0A9E8M1E1</accession>
<dbReference type="Proteomes" id="UP001164726">
    <property type="component" value="Chromosome"/>
</dbReference>
<proteinExistence type="predicted"/>
<dbReference type="InterPro" id="IPR029062">
    <property type="entry name" value="Class_I_gatase-like"/>
</dbReference>
<keyword evidence="2" id="KW-1185">Reference proteome</keyword>
<dbReference type="RefSeq" id="WP_275421324.1">
    <property type="nucleotide sequence ID" value="NZ_CP106877.1"/>
</dbReference>
<reference evidence="1" key="1">
    <citation type="submission" date="2022-09" db="EMBL/GenBank/DDBJ databases">
        <title>Complete Genomes of Fervidibacillus albus and Fervidibacillus halotolerans isolated from tidal flat sediments.</title>
        <authorList>
            <person name="Kwon K.K."/>
            <person name="Yang S.-H."/>
            <person name="Park M.J."/>
            <person name="Oh H.-M."/>
        </authorList>
    </citation>
    <scope>NUCLEOTIDE SEQUENCE</scope>
    <source>
        <strain evidence="1">MEBiC13594</strain>
    </source>
</reference>
<evidence type="ECO:0000313" key="2">
    <source>
        <dbReference type="Proteomes" id="UP001164726"/>
    </source>
</evidence>
<gene>
    <name evidence="1" type="ORF">OE105_03340</name>
</gene>
<evidence type="ECO:0000313" key="1">
    <source>
        <dbReference type="EMBL" id="WAA13177.1"/>
    </source>
</evidence>
<dbReference type="EMBL" id="CP106877">
    <property type="protein sequence ID" value="WAA13177.1"/>
    <property type="molecule type" value="Genomic_DNA"/>
</dbReference>
<name>A0A9E8M1E1_9BACI</name>